<dbReference type="SUPFAM" id="SSF81296">
    <property type="entry name" value="E set domains"/>
    <property type="match status" value="2"/>
</dbReference>
<keyword evidence="5" id="KW-1185">Reference proteome</keyword>
<evidence type="ECO:0000259" key="3">
    <source>
        <dbReference type="SMART" id="SM01017"/>
    </source>
</evidence>
<evidence type="ECO:0000256" key="2">
    <source>
        <dbReference type="ARBA" id="ARBA00022606"/>
    </source>
</evidence>
<dbReference type="InterPro" id="IPR011021">
    <property type="entry name" value="Arrestin-like_N"/>
</dbReference>
<proteinExistence type="inferred from homology"/>
<name>A0A9P0BQV6_CHRIL</name>
<keyword evidence="2" id="KW-0716">Sensory transduction</keyword>
<evidence type="ECO:0000313" key="4">
    <source>
        <dbReference type="EMBL" id="CAH0581594.1"/>
    </source>
</evidence>
<dbReference type="Proteomes" id="UP001154114">
    <property type="component" value="Chromosome 11"/>
</dbReference>
<dbReference type="PANTHER" id="PTHR11188">
    <property type="entry name" value="ARRESTIN DOMAIN CONTAINING PROTEIN"/>
    <property type="match status" value="1"/>
</dbReference>
<dbReference type="InterPro" id="IPR014756">
    <property type="entry name" value="Ig_E-set"/>
</dbReference>
<dbReference type="InterPro" id="IPR050357">
    <property type="entry name" value="Arrestin_domain-protein"/>
</dbReference>
<evidence type="ECO:0000313" key="5">
    <source>
        <dbReference type="Proteomes" id="UP001154114"/>
    </source>
</evidence>
<dbReference type="Pfam" id="PF00339">
    <property type="entry name" value="Arrestin_N"/>
    <property type="match status" value="1"/>
</dbReference>
<dbReference type="SMART" id="SM01017">
    <property type="entry name" value="Arrestin_C"/>
    <property type="match status" value="1"/>
</dbReference>
<dbReference type="InterPro" id="IPR011022">
    <property type="entry name" value="Arrestin_C-like"/>
</dbReference>
<dbReference type="OrthoDB" id="2333384at2759"/>
<dbReference type="EMBL" id="LR824014">
    <property type="protein sequence ID" value="CAH0581594.1"/>
    <property type="molecule type" value="Genomic_DNA"/>
</dbReference>
<comment type="similarity">
    <text evidence="1">Belongs to the arrestin family.</text>
</comment>
<accession>A0A9P0BQV6</accession>
<dbReference type="InterPro" id="IPR014752">
    <property type="entry name" value="Arrestin-like_C"/>
</dbReference>
<dbReference type="AlphaFoldDB" id="A0A9P0BQV6"/>
<protein>
    <recommendedName>
        <fullName evidence="3">Arrestin C-terminal-like domain-containing protein</fullName>
    </recommendedName>
</protein>
<feature type="domain" description="Arrestin C-terminal-like" evidence="3">
    <location>
        <begin position="167"/>
        <end position="297"/>
    </location>
</feature>
<dbReference type="GO" id="GO:0015031">
    <property type="term" value="P:protein transport"/>
    <property type="evidence" value="ECO:0007669"/>
    <property type="project" value="TreeGrafter"/>
</dbReference>
<dbReference type="Pfam" id="PF02752">
    <property type="entry name" value="Arrestin_C"/>
    <property type="match status" value="1"/>
</dbReference>
<gene>
    <name evidence="4" type="ORF">CINC_LOCUS1736</name>
</gene>
<evidence type="ECO:0000256" key="1">
    <source>
        <dbReference type="ARBA" id="ARBA00005298"/>
    </source>
</evidence>
<dbReference type="GO" id="GO:0005737">
    <property type="term" value="C:cytoplasm"/>
    <property type="evidence" value="ECO:0007669"/>
    <property type="project" value="TreeGrafter"/>
</dbReference>
<dbReference type="Gene3D" id="2.60.40.640">
    <property type="match status" value="2"/>
</dbReference>
<reference evidence="4" key="1">
    <citation type="submission" date="2021-12" db="EMBL/GenBank/DDBJ databases">
        <authorList>
            <person name="King R."/>
        </authorList>
    </citation>
    <scope>NUCLEOTIDE SEQUENCE</scope>
</reference>
<dbReference type="PANTHER" id="PTHR11188:SF17">
    <property type="entry name" value="FI21816P1"/>
    <property type="match status" value="1"/>
</dbReference>
<organism evidence="4 5">
    <name type="scientific">Chrysodeixis includens</name>
    <name type="common">Soybean looper</name>
    <name type="synonym">Pseudoplusia includens</name>
    <dbReference type="NCBI Taxonomy" id="689277"/>
    <lineage>
        <taxon>Eukaryota</taxon>
        <taxon>Metazoa</taxon>
        <taxon>Ecdysozoa</taxon>
        <taxon>Arthropoda</taxon>
        <taxon>Hexapoda</taxon>
        <taxon>Insecta</taxon>
        <taxon>Pterygota</taxon>
        <taxon>Neoptera</taxon>
        <taxon>Endopterygota</taxon>
        <taxon>Lepidoptera</taxon>
        <taxon>Glossata</taxon>
        <taxon>Ditrysia</taxon>
        <taxon>Noctuoidea</taxon>
        <taxon>Noctuidae</taxon>
        <taxon>Plusiinae</taxon>
        <taxon>Chrysodeixis</taxon>
    </lineage>
</organism>
<sequence>MVLTGSILFDNDGEEVYKAGQSVTGILKYNVEKPTEFASIYISLVGKGKCSWTLMNANPNIPPITLMSNKNYVYLTKNLVDDTNNKGPQNGNYEYPFDFILPSDIPSTYKDKYVNIAYKIVVKFEIRSIVNSVEKIKNEITVCGNVKPCSPEPFTVEFDKKVFAVTKRKRVEIEATLEKTLVAPGENITLSLMVNNDSSVPLTIKTELFEHLTYEASGRYYRFKNPVKSTTRYSSSIKKKEISKVTCTVPTLPKLYSIQHAELFTLEYRIHITVIFPFPHRNASIDVPVVIGETEDLLECHFLDNYEPAISMIFTKRKTEDSVEEKSSYSCERKAVEFGSIERMI</sequence>